<reference evidence="3" key="1">
    <citation type="submission" date="2016-05" db="EMBL/GenBank/DDBJ databases">
        <title>Comparative genomics of biotechnologically important yeasts.</title>
        <authorList>
            <consortium name="DOE Joint Genome Institute"/>
            <person name="Riley R."/>
            <person name="Haridas S."/>
            <person name="Wolfe K.H."/>
            <person name="Lopes M.R."/>
            <person name="Hittinger C.T."/>
            <person name="Goker M."/>
            <person name="Salamov A."/>
            <person name="Wisecaver J."/>
            <person name="Long T.M."/>
            <person name="Aerts A.L."/>
            <person name="Barry K."/>
            <person name="Choi C."/>
            <person name="Clum A."/>
            <person name="Coughlan A.Y."/>
            <person name="Deshpande S."/>
            <person name="Douglass A.P."/>
            <person name="Hanson S.J."/>
            <person name="Klenk H.-P."/>
            <person name="Labutti K."/>
            <person name="Lapidus A."/>
            <person name="Lindquist E."/>
            <person name="Lipzen A."/>
            <person name="Meier-Kolthoff J.P."/>
            <person name="Ohm R.A."/>
            <person name="Otillar R.P."/>
            <person name="Pangilinan J."/>
            <person name="Peng Y."/>
            <person name="Rokas A."/>
            <person name="Rosa C.A."/>
            <person name="Scheuner C."/>
            <person name="Sibirny A.A."/>
            <person name="Slot J.C."/>
            <person name="Stielow J.B."/>
            <person name="Sun H."/>
            <person name="Kurtzman C.P."/>
            <person name="Blackwell M."/>
            <person name="Grigoriev I.V."/>
            <person name="Jeffries T.W."/>
        </authorList>
    </citation>
    <scope>NUCLEOTIDE SEQUENCE [LARGE SCALE GENOMIC DNA]</scope>
    <source>
        <strain evidence="3">DSM 1968</strain>
    </source>
</reference>
<proteinExistence type="predicted"/>
<evidence type="ECO:0000256" key="1">
    <source>
        <dbReference type="SAM" id="MobiDB-lite"/>
    </source>
</evidence>
<dbReference type="EMBL" id="KV454475">
    <property type="protein sequence ID" value="ODV63220.1"/>
    <property type="molecule type" value="Genomic_DNA"/>
</dbReference>
<dbReference type="RefSeq" id="XP_020049527.1">
    <property type="nucleotide sequence ID" value="XM_020188694.1"/>
</dbReference>
<name>A0A1D2VNN9_9ASCO</name>
<organism evidence="2 3">
    <name type="scientific">Ascoidea rubescens DSM 1968</name>
    <dbReference type="NCBI Taxonomy" id="1344418"/>
    <lineage>
        <taxon>Eukaryota</taxon>
        <taxon>Fungi</taxon>
        <taxon>Dikarya</taxon>
        <taxon>Ascomycota</taxon>
        <taxon>Saccharomycotina</taxon>
        <taxon>Saccharomycetes</taxon>
        <taxon>Ascoideaceae</taxon>
        <taxon>Ascoidea</taxon>
    </lineage>
</organism>
<sequence>MISSINYYIQNIAVQTLSYSQQSKLESSLNGINYNYSIGEVLKQKIVDGIDKTNRKLISYFDKTLQNKWVIVSSFSHSEEISFLDGKAIKRAELAIHEFSSMFQLAEHPVGSQIQTVNSSISEIQESITYQHQFSSGPSSPWCEPENDNNNWKI</sequence>
<evidence type="ECO:0000313" key="3">
    <source>
        <dbReference type="Proteomes" id="UP000095038"/>
    </source>
</evidence>
<protein>
    <submittedName>
        <fullName evidence="2">Uncharacterized protein</fullName>
    </submittedName>
</protein>
<keyword evidence="3" id="KW-1185">Reference proteome</keyword>
<feature type="region of interest" description="Disordered" evidence="1">
    <location>
        <begin position="133"/>
        <end position="154"/>
    </location>
</feature>
<dbReference type="GeneID" id="30962330"/>
<gene>
    <name evidence="2" type="ORF">ASCRUDRAFT_10765</name>
</gene>
<dbReference type="Proteomes" id="UP000095038">
    <property type="component" value="Unassembled WGS sequence"/>
</dbReference>
<evidence type="ECO:0000313" key="2">
    <source>
        <dbReference type="EMBL" id="ODV63220.1"/>
    </source>
</evidence>
<dbReference type="InParanoid" id="A0A1D2VNN9"/>
<accession>A0A1D2VNN9</accession>
<dbReference type="AlphaFoldDB" id="A0A1D2VNN9"/>